<comment type="caution">
    <text evidence="1">The sequence shown here is derived from an EMBL/GenBank/DDBJ whole genome shotgun (WGS) entry which is preliminary data.</text>
</comment>
<evidence type="ECO:0000313" key="2">
    <source>
        <dbReference type="Proteomes" id="UP001060085"/>
    </source>
</evidence>
<accession>A0ACC0C876</accession>
<dbReference type="Proteomes" id="UP001060085">
    <property type="component" value="Linkage Group LG01"/>
</dbReference>
<name>A0ACC0C876_CATRO</name>
<gene>
    <name evidence="1" type="ORF">M9H77_02369</name>
</gene>
<reference evidence="2" key="1">
    <citation type="journal article" date="2023" name="Nat. Plants">
        <title>Single-cell RNA sequencing provides a high-resolution roadmap for understanding the multicellular compartmentation of specialized metabolism.</title>
        <authorList>
            <person name="Sun S."/>
            <person name="Shen X."/>
            <person name="Li Y."/>
            <person name="Li Y."/>
            <person name="Wang S."/>
            <person name="Li R."/>
            <person name="Zhang H."/>
            <person name="Shen G."/>
            <person name="Guo B."/>
            <person name="Wei J."/>
            <person name="Xu J."/>
            <person name="St-Pierre B."/>
            <person name="Chen S."/>
            <person name="Sun C."/>
        </authorList>
    </citation>
    <scope>NUCLEOTIDE SEQUENCE [LARGE SCALE GENOMIC DNA]</scope>
</reference>
<sequence length="213" mass="22224">MPAMPPVPSAVAIFGIRTPSLICLLLWHRRWLHLLSSKFLHYTNSPSFPSSSKSPQELVNSFMAAGAVSSTVAADSGLETVDSGAADVDLGAAVADSGIVAAVSTTAISGSGIVTTDSDDAAAPLNAQLLEGGRRVPGVADDMLQHTKIVQSAGARKVNSNTDVPNRFVQDKEHEIATAKEAHPALALFGRRPAATHTPSCSRWRIAQSCCSP</sequence>
<organism evidence="1 2">
    <name type="scientific">Catharanthus roseus</name>
    <name type="common">Madagascar periwinkle</name>
    <name type="synonym">Vinca rosea</name>
    <dbReference type="NCBI Taxonomy" id="4058"/>
    <lineage>
        <taxon>Eukaryota</taxon>
        <taxon>Viridiplantae</taxon>
        <taxon>Streptophyta</taxon>
        <taxon>Embryophyta</taxon>
        <taxon>Tracheophyta</taxon>
        <taxon>Spermatophyta</taxon>
        <taxon>Magnoliopsida</taxon>
        <taxon>eudicotyledons</taxon>
        <taxon>Gunneridae</taxon>
        <taxon>Pentapetalae</taxon>
        <taxon>asterids</taxon>
        <taxon>lamiids</taxon>
        <taxon>Gentianales</taxon>
        <taxon>Apocynaceae</taxon>
        <taxon>Rauvolfioideae</taxon>
        <taxon>Vinceae</taxon>
        <taxon>Catharanthinae</taxon>
        <taxon>Catharanthus</taxon>
    </lineage>
</organism>
<protein>
    <submittedName>
        <fullName evidence="1">Uncharacterized protein</fullName>
    </submittedName>
</protein>
<evidence type="ECO:0000313" key="1">
    <source>
        <dbReference type="EMBL" id="KAI5681142.1"/>
    </source>
</evidence>
<dbReference type="EMBL" id="CM044701">
    <property type="protein sequence ID" value="KAI5681142.1"/>
    <property type="molecule type" value="Genomic_DNA"/>
</dbReference>
<keyword evidence="2" id="KW-1185">Reference proteome</keyword>
<proteinExistence type="predicted"/>